<feature type="domain" description="PWWP" evidence="1">
    <location>
        <begin position="43"/>
        <end position="107"/>
    </location>
</feature>
<protein>
    <recommendedName>
        <fullName evidence="1">PWWP domain-containing protein</fullName>
    </recommendedName>
</protein>
<dbReference type="EMBL" id="JAPWDV010000002">
    <property type="protein sequence ID" value="KAJ6219819.1"/>
    <property type="molecule type" value="Genomic_DNA"/>
</dbReference>
<dbReference type="PROSITE" id="PS50812">
    <property type="entry name" value="PWWP"/>
    <property type="match status" value="1"/>
</dbReference>
<dbReference type="PANTHER" id="PTHR15999:SF2">
    <property type="entry name" value="ZINC FINGER CW-TYPE PWWP DOMAIN PROTEIN 1"/>
    <property type="match status" value="1"/>
</dbReference>
<dbReference type="SUPFAM" id="SSF63748">
    <property type="entry name" value="Tudor/PWWP/MBT"/>
    <property type="match status" value="1"/>
</dbReference>
<sequence length="180" mass="22147">MAKLPKFEPKLIRLRAKVFPLYDAPIQRRYLIEDRPREQRFTVGDLVWIKQKLWPWWPAMVTVHPHDDIYYKYNYSDDSISYHVQHFGPRPYHCWILENKCQPFNGFDQFQQKMKNHIEEATKNRKKTKVIKSYLVPNDHREDYNNAINEAEIANLIDQKVRLQQLTYRYYSLKYERFYE</sequence>
<evidence type="ECO:0000313" key="3">
    <source>
        <dbReference type="Proteomes" id="UP001142055"/>
    </source>
</evidence>
<keyword evidence="3" id="KW-1185">Reference proteome</keyword>
<comment type="caution">
    <text evidence="2">The sequence shown here is derived from an EMBL/GenBank/DDBJ whole genome shotgun (WGS) entry which is preliminary data.</text>
</comment>
<dbReference type="GO" id="GO:0005634">
    <property type="term" value="C:nucleus"/>
    <property type="evidence" value="ECO:0007669"/>
    <property type="project" value="TreeGrafter"/>
</dbReference>
<proteinExistence type="predicted"/>
<dbReference type="AlphaFoldDB" id="A0A9Q0RMI7"/>
<dbReference type="Proteomes" id="UP001142055">
    <property type="component" value="Chromosome 2"/>
</dbReference>
<accession>A0A9Q0RMI7</accession>
<dbReference type="Gene3D" id="2.30.30.140">
    <property type="match status" value="1"/>
</dbReference>
<name>A0A9Q0RMI7_BLOTA</name>
<evidence type="ECO:0000313" key="2">
    <source>
        <dbReference type="EMBL" id="KAJ6219819.1"/>
    </source>
</evidence>
<organism evidence="2 3">
    <name type="scientific">Blomia tropicalis</name>
    <name type="common">Mite</name>
    <dbReference type="NCBI Taxonomy" id="40697"/>
    <lineage>
        <taxon>Eukaryota</taxon>
        <taxon>Metazoa</taxon>
        <taxon>Ecdysozoa</taxon>
        <taxon>Arthropoda</taxon>
        <taxon>Chelicerata</taxon>
        <taxon>Arachnida</taxon>
        <taxon>Acari</taxon>
        <taxon>Acariformes</taxon>
        <taxon>Sarcoptiformes</taxon>
        <taxon>Astigmata</taxon>
        <taxon>Glycyphagoidea</taxon>
        <taxon>Echimyopodidae</taxon>
        <taxon>Blomia</taxon>
    </lineage>
</organism>
<reference evidence="2" key="1">
    <citation type="submission" date="2022-12" db="EMBL/GenBank/DDBJ databases">
        <title>Genome assemblies of Blomia tropicalis.</title>
        <authorList>
            <person name="Cui Y."/>
        </authorList>
    </citation>
    <scope>NUCLEOTIDE SEQUENCE</scope>
    <source>
        <tissue evidence="2">Adult mites</tissue>
    </source>
</reference>
<dbReference type="SMART" id="SM00293">
    <property type="entry name" value="PWWP"/>
    <property type="match status" value="1"/>
</dbReference>
<gene>
    <name evidence="2" type="ORF">RDWZM_005631</name>
</gene>
<dbReference type="Pfam" id="PF00855">
    <property type="entry name" value="PWWP"/>
    <property type="match status" value="1"/>
</dbReference>
<dbReference type="InterPro" id="IPR042778">
    <property type="entry name" value="ZCWPW1/ZCWPW2"/>
</dbReference>
<evidence type="ECO:0000259" key="1">
    <source>
        <dbReference type="PROSITE" id="PS50812"/>
    </source>
</evidence>
<dbReference type="InterPro" id="IPR000313">
    <property type="entry name" value="PWWP_dom"/>
</dbReference>
<dbReference type="PANTHER" id="PTHR15999">
    <property type="entry name" value="ZINC FINGER CW-TYPE PWWP DOMAIN PROTEIN 1"/>
    <property type="match status" value="1"/>
</dbReference>